<dbReference type="InterPro" id="IPR050300">
    <property type="entry name" value="GDXG_lipolytic_enzyme"/>
</dbReference>
<keyword evidence="3" id="KW-0732">Signal</keyword>
<dbReference type="Pfam" id="PF20434">
    <property type="entry name" value="BD-FAE"/>
    <property type="match status" value="1"/>
</dbReference>
<keyword evidence="6" id="KW-1185">Reference proteome</keyword>
<accession>A0A934R9Q2</accession>
<feature type="chain" id="PRO_5037437685" evidence="3">
    <location>
        <begin position="21"/>
        <end position="294"/>
    </location>
</feature>
<evidence type="ECO:0000256" key="2">
    <source>
        <dbReference type="SAM" id="MobiDB-lite"/>
    </source>
</evidence>
<dbReference type="Gene3D" id="3.40.50.1820">
    <property type="entry name" value="alpha/beta hydrolase"/>
    <property type="match status" value="1"/>
</dbReference>
<dbReference type="AlphaFoldDB" id="A0A934R9Q2"/>
<feature type="domain" description="BD-FAE-like" evidence="4">
    <location>
        <begin position="35"/>
        <end position="220"/>
    </location>
</feature>
<reference evidence="5" key="1">
    <citation type="submission" date="2021-01" db="EMBL/GenBank/DDBJ databases">
        <title>Modified the classification status of verrucomicrobia.</title>
        <authorList>
            <person name="Feng X."/>
        </authorList>
    </citation>
    <scope>NUCLEOTIDE SEQUENCE</scope>
    <source>
        <strain evidence="5">KCTC 22201</strain>
    </source>
</reference>
<evidence type="ECO:0000313" key="6">
    <source>
        <dbReference type="Proteomes" id="UP000658278"/>
    </source>
</evidence>
<dbReference type="PANTHER" id="PTHR48081:SF33">
    <property type="entry name" value="KYNURENINE FORMAMIDASE"/>
    <property type="match status" value="1"/>
</dbReference>
<dbReference type="InterPro" id="IPR029058">
    <property type="entry name" value="AB_hydrolase_fold"/>
</dbReference>
<feature type="region of interest" description="Disordered" evidence="2">
    <location>
        <begin position="274"/>
        <end position="294"/>
    </location>
</feature>
<protein>
    <submittedName>
        <fullName evidence="5">Alpha/beta hydrolase</fullName>
    </submittedName>
</protein>
<dbReference type="GO" id="GO:0016787">
    <property type="term" value="F:hydrolase activity"/>
    <property type="evidence" value="ECO:0007669"/>
    <property type="project" value="UniProtKB-KW"/>
</dbReference>
<comment type="caution">
    <text evidence="5">The sequence shown here is derived from an EMBL/GenBank/DDBJ whole genome shotgun (WGS) entry which is preliminary data.</text>
</comment>
<evidence type="ECO:0000313" key="5">
    <source>
        <dbReference type="EMBL" id="MBK1826598.1"/>
    </source>
</evidence>
<gene>
    <name evidence="5" type="ORF">JIN81_06185</name>
</gene>
<evidence type="ECO:0000256" key="1">
    <source>
        <dbReference type="ARBA" id="ARBA00022801"/>
    </source>
</evidence>
<dbReference type="PANTHER" id="PTHR48081">
    <property type="entry name" value="AB HYDROLASE SUPERFAMILY PROTEIN C4A8.06C"/>
    <property type="match status" value="1"/>
</dbReference>
<evidence type="ECO:0000256" key="3">
    <source>
        <dbReference type="SAM" id="SignalP"/>
    </source>
</evidence>
<feature type="signal peptide" evidence="3">
    <location>
        <begin position="1"/>
        <end position="20"/>
    </location>
</feature>
<evidence type="ECO:0000259" key="4">
    <source>
        <dbReference type="Pfam" id="PF20434"/>
    </source>
</evidence>
<sequence>MKAILLLLPLLLIAAQPAELKDIPYLKDATPLQKLDLYLPDKGEAPHPVVIAIHGGGWAIGDKKNHSFVQPKTRWFNEHGYIVASVNYRLSPAVRHPAHIEDVCSAIAWIQQHIARHGGDPRRIYLLGHSAGAHLAALAAVDQKRLREAGAKPSAIQGAILIDGAGYDVPRQMRTGTPLARVEGMYAEAFTLDPAVQRDASPTLKVDRKPPPFLILHVKNRIDSKLQSEGLARALESKGGTAEVVPVWGKTHMTINRDFGRPGDATTEAAARFLGLPVEPAPPRRKLRNGPPSK</sequence>
<organism evidence="5 6">
    <name type="scientific">Haloferula rosea</name>
    <dbReference type="NCBI Taxonomy" id="490093"/>
    <lineage>
        <taxon>Bacteria</taxon>
        <taxon>Pseudomonadati</taxon>
        <taxon>Verrucomicrobiota</taxon>
        <taxon>Verrucomicrobiia</taxon>
        <taxon>Verrucomicrobiales</taxon>
        <taxon>Verrucomicrobiaceae</taxon>
        <taxon>Haloferula</taxon>
    </lineage>
</organism>
<dbReference type="RefSeq" id="WP_200277734.1">
    <property type="nucleotide sequence ID" value="NZ_JAENII010000004.1"/>
</dbReference>
<dbReference type="SUPFAM" id="SSF53474">
    <property type="entry name" value="alpha/beta-Hydrolases"/>
    <property type="match status" value="1"/>
</dbReference>
<dbReference type="EMBL" id="JAENII010000004">
    <property type="protein sequence ID" value="MBK1826598.1"/>
    <property type="molecule type" value="Genomic_DNA"/>
</dbReference>
<dbReference type="Proteomes" id="UP000658278">
    <property type="component" value="Unassembled WGS sequence"/>
</dbReference>
<keyword evidence="1 5" id="KW-0378">Hydrolase</keyword>
<name>A0A934R9Q2_9BACT</name>
<proteinExistence type="predicted"/>
<dbReference type="InterPro" id="IPR049492">
    <property type="entry name" value="BD-FAE-like_dom"/>
</dbReference>